<evidence type="ECO:0000259" key="3">
    <source>
        <dbReference type="Pfam" id="PF06047"/>
    </source>
</evidence>
<dbReference type="PANTHER" id="PTHR13087">
    <property type="entry name" value="NF-KAPPA B ACTIVATING PROTEIN"/>
    <property type="match status" value="1"/>
</dbReference>
<feature type="domain" description="NF-kappa-B-activating protein C-terminal" evidence="3">
    <location>
        <begin position="324"/>
        <end position="424"/>
    </location>
</feature>
<feature type="compositionally biased region" description="Basic and acidic residues" evidence="2">
    <location>
        <begin position="174"/>
        <end position="193"/>
    </location>
</feature>
<organism evidence="4 5">
    <name type="scientific">Biomphalaria glabrata</name>
    <name type="common">Bloodfluke planorb</name>
    <name type="synonym">Freshwater snail</name>
    <dbReference type="NCBI Taxonomy" id="6526"/>
    <lineage>
        <taxon>Eukaryota</taxon>
        <taxon>Metazoa</taxon>
        <taxon>Spiralia</taxon>
        <taxon>Lophotrochozoa</taxon>
        <taxon>Mollusca</taxon>
        <taxon>Gastropoda</taxon>
        <taxon>Heterobranchia</taxon>
        <taxon>Euthyneura</taxon>
        <taxon>Panpulmonata</taxon>
        <taxon>Hygrophila</taxon>
        <taxon>Lymnaeoidea</taxon>
        <taxon>Planorbidae</taxon>
        <taxon>Biomphalaria</taxon>
    </lineage>
</organism>
<evidence type="ECO:0000256" key="2">
    <source>
        <dbReference type="SAM" id="MobiDB-lite"/>
    </source>
</evidence>
<dbReference type="RefSeq" id="XP_055868823.1">
    <property type="nucleotide sequence ID" value="XM_056012848.1"/>
</dbReference>
<feature type="compositionally biased region" description="Basic residues" evidence="2">
    <location>
        <begin position="221"/>
        <end position="230"/>
    </location>
</feature>
<feature type="compositionally biased region" description="Acidic residues" evidence="2">
    <location>
        <begin position="279"/>
        <end position="288"/>
    </location>
</feature>
<feature type="region of interest" description="Disordered" evidence="2">
    <location>
        <begin position="1"/>
        <end position="315"/>
    </location>
</feature>
<dbReference type="Proteomes" id="UP001165740">
    <property type="component" value="Chromosome 15"/>
</dbReference>
<dbReference type="GO" id="GO:0010468">
    <property type="term" value="P:regulation of gene expression"/>
    <property type="evidence" value="ECO:0007669"/>
    <property type="project" value="TreeGrafter"/>
</dbReference>
<feature type="compositionally biased region" description="Basic residues" evidence="2">
    <location>
        <begin position="46"/>
        <end position="78"/>
    </location>
</feature>
<evidence type="ECO:0000313" key="4">
    <source>
        <dbReference type="Proteomes" id="UP001165740"/>
    </source>
</evidence>
<dbReference type="InterPro" id="IPR009269">
    <property type="entry name" value="NKAP_C"/>
</dbReference>
<feature type="compositionally biased region" description="Basic and acidic residues" evidence="2">
    <location>
        <begin position="293"/>
        <end position="307"/>
    </location>
</feature>
<gene>
    <name evidence="5" type="primary">LOC106056619</name>
</gene>
<comment type="similarity">
    <text evidence="1">Belongs to the NKAP family.</text>
</comment>
<dbReference type="PANTHER" id="PTHR13087:SF0">
    <property type="entry name" value="NFKB ACTIVATING PROTEIN LIKE"/>
    <property type="match status" value="1"/>
</dbReference>
<dbReference type="OMA" id="GENNARH"/>
<dbReference type="GO" id="GO:0003682">
    <property type="term" value="F:chromatin binding"/>
    <property type="evidence" value="ECO:0007669"/>
    <property type="project" value="InterPro"/>
</dbReference>
<dbReference type="InterPro" id="IPR040466">
    <property type="entry name" value="NKAP"/>
</dbReference>
<keyword evidence="4" id="KW-1185">Reference proteome</keyword>
<feature type="compositionally biased region" description="Basic and acidic residues" evidence="2">
    <location>
        <begin position="137"/>
        <end position="147"/>
    </location>
</feature>
<dbReference type="Pfam" id="PF06047">
    <property type="entry name" value="Nkap_C"/>
    <property type="match status" value="1"/>
</dbReference>
<proteinExistence type="inferred from homology"/>
<dbReference type="GO" id="GO:0005634">
    <property type="term" value="C:nucleus"/>
    <property type="evidence" value="ECO:0007669"/>
    <property type="project" value="TreeGrafter"/>
</dbReference>
<feature type="compositionally biased region" description="Basic and acidic residues" evidence="2">
    <location>
        <begin position="15"/>
        <end position="42"/>
    </location>
</feature>
<evidence type="ECO:0000313" key="5">
    <source>
        <dbReference type="RefSeq" id="XP_055868823.1"/>
    </source>
</evidence>
<feature type="compositionally biased region" description="Basic residues" evidence="2">
    <location>
        <begin position="246"/>
        <end position="272"/>
    </location>
</feature>
<dbReference type="OrthoDB" id="273141at2759"/>
<accession>A0A9W2Z1J7</accession>
<feature type="compositionally biased region" description="Basic and acidic residues" evidence="2">
    <location>
        <begin position="154"/>
        <end position="163"/>
    </location>
</feature>
<dbReference type="GeneID" id="106056619"/>
<sequence>MPHSSEDSDSITSSDSEHEKKYVHNHSRVDKLNKALSKEIKNVRSNGRHHNKHKSRTPEIKRHHSRSSSPDHKKRRHHSSSESDSDSKEKIKNKNTYYENGLSRSAHINRHRNHNRDSPEIDRHKHRHRPRSTSPDNHSKRYGENNARHHSHHNRDDNDDTVHFKRPASGGMNRHQEEDTAMMDRRREERERIGACGIPEIWARSPSPGCQSDDEGEGEKKKGKKKKKKKDGSDEDESDTDTEIKKSKKKKSKKEKKRKKSKKSRKKKKKKKLSSESSSESEEEEEETAVWMEKTKTSDMASRKDGDDSFGPVPFVETNTLTERDFGRALLPGEGAAMAAYIAEGKRIPRRGEIGLTSNEIESFEQVGYVMSGSRHRRMEAVRLRKENQIYSADEKRALATFNHEERSKREAKILSQFRSMVHEKLKH</sequence>
<evidence type="ECO:0000256" key="1">
    <source>
        <dbReference type="ARBA" id="ARBA00009313"/>
    </source>
</evidence>
<protein>
    <submittedName>
        <fullName evidence="5">NF-kappa-B-activating protein-like</fullName>
    </submittedName>
</protein>
<dbReference type="AlphaFoldDB" id="A0A9W2Z1J7"/>
<reference evidence="5" key="1">
    <citation type="submission" date="2025-08" db="UniProtKB">
        <authorList>
            <consortium name="RefSeq"/>
        </authorList>
    </citation>
    <scope>IDENTIFICATION</scope>
</reference>
<feature type="compositionally biased region" description="Basic and acidic residues" evidence="2">
    <location>
        <begin position="79"/>
        <end position="92"/>
    </location>
</feature>
<name>A0A9W2Z1J7_BIOGL</name>